<proteinExistence type="inferred from homology"/>
<dbReference type="EMBL" id="JAHHIF010000027">
    <property type="protein sequence ID" value="MBW4546623.1"/>
    <property type="molecule type" value="Genomic_DNA"/>
</dbReference>
<evidence type="ECO:0000259" key="8">
    <source>
        <dbReference type="PROSITE" id="PS50928"/>
    </source>
</evidence>
<dbReference type="InterPro" id="IPR035906">
    <property type="entry name" value="MetI-like_sf"/>
</dbReference>
<comment type="caution">
    <text evidence="9">The sequence shown here is derived from an EMBL/GenBank/DDBJ whole genome shotgun (WGS) entry which is preliminary data.</text>
</comment>
<dbReference type="GO" id="GO:0005886">
    <property type="term" value="C:plasma membrane"/>
    <property type="evidence" value="ECO:0007669"/>
    <property type="project" value="UniProtKB-SubCell"/>
</dbReference>
<evidence type="ECO:0000256" key="3">
    <source>
        <dbReference type="ARBA" id="ARBA00022475"/>
    </source>
</evidence>
<reference evidence="9" key="2">
    <citation type="journal article" date="2022" name="Microbiol. Resour. Announc.">
        <title>Metagenome Sequencing to Explore Phylogenomics of Terrestrial Cyanobacteria.</title>
        <authorList>
            <person name="Ward R.D."/>
            <person name="Stajich J.E."/>
            <person name="Johansen J.R."/>
            <person name="Huntemann M."/>
            <person name="Clum A."/>
            <person name="Foster B."/>
            <person name="Foster B."/>
            <person name="Roux S."/>
            <person name="Palaniappan K."/>
            <person name="Varghese N."/>
            <person name="Mukherjee S."/>
            <person name="Reddy T.B.K."/>
            <person name="Daum C."/>
            <person name="Copeland A."/>
            <person name="Chen I.A."/>
            <person name="Ivanova N.N."/>
            <person name="Kyrpides N.C."/>
            <person name="Shapiro N."/>
            <person name="Eloe-Fadrosh E.A."/>
            <person name="Pietrasiak N."/>
        </authorList>
    </citation>
    <scope>NUCLEOTIDE SEQUENCE</scope>
    <source>
        <strain evidence="9">CPER-KK1</strain>
    </source>
</reference>
<keyword evidence="3" id="KW-1003">Cell membrane</keyword>
<evidence type="ECO:0000256" key="6">
    <source>
        <dbReference type="ARBA" id="ARBA00023136"/>
    </source>
</evidence>
<dbReference type="SUPFAM" id="SSF161098">
    <property type="entry name" value="MetI-like"/>
    <property type="match status" value="1"/>
</dbReference>
<feature type="transmembrane region" description="Helical" evidence="7">
    <location>
        <begin position="258"/>
        <end position="279"/>
    </location>
</feature>
<keyword evidence="6 7" id="KW-0472">Membrane</keyword>
<keyword evidence="2 7" id="KW-0813">Transport</keyword>
<feature type="transmembrane region" description="Helical" evidence="7">
    <location>
        <begin position="204"/>
        <end position="224"/>
    </location>
</feature>
<dbReference type="PROSITE" id="PS50928">
    <property type="entry name" value="ABC_TM1"/>
    <property type="match status" value="1"/>
</dbReference>
<feature type="transmembrane region" description="Helical" evidence="7">
    <location>
        <begin position="39"/>
        <end position="57"/>
    </location>
</feature>
<feature type="transmembrane region" description="Helical" evidence="7">
    <location>
        <begin position="145"/>
        <end position="168"/>
    </location>
</feature>
<feature type="domain" description="ABC transmembrane type-1" evidence="8">
    <location>
        <begin position="93"/>
        <end position="276"/>
    </location>
</feature>
<dbReference type="InterPro" id="IPR005769">
    <property type="entry name" value="PhnE/PtxC"/>
</dbReference>
<dbReference type="AlphaFoldDB" id="A0A951PPP4"/>
<evidence type="ECO:0000256" key="1">
    <source>
        <dbReference type="ARBA" id="ARBA00004651"/>
    </source>
</evidence>
<dbReference type="NCBIfam" id="TIGR01097">
    <property type="entry name" value="PhnE"/>
    <property type="match status" value="1"/>
</dbReference>
<evidence type="ECO:0000313" key="9">
    <source>
        <dbReference type="EMBL" id="MBW4546623.1"/>
    </source>
</evidence>
<dbReference type="InterPro" id="IPR000515">
    <property type="entry name" value="MetI-like"/>
</dbReference>
<comment type="similarity">
    <text evidence="7">Belongs to the binding-protein-dependent transport system permease family.</text>
</comment>
<sequence>MTEGAPFSNAQEKNYKPDFEAILQAEQQRRGGLWRLLKQGFWGLLAVAVLVASLQTAEVSPQEFLQGLPRLADWIIRLWPPDFTELPSFLEAIWETLAIAIVGTGAAIVFAVPFALLVARNTTPLPWLATLLRGFSNLLRGIDTAIFALLFVSIVGLGPFAGVLGVAFHTTGSMAKLYAEVLETIPSEPIEAIEATGTDRLRTFAFAVLPEALPGLVGISLYLWEFNVRSSVILGIVGAGGIGYELLVSLKLLDFPRLATILILILTMVSLIDALSAYLRQRLG</sequence>
<keyword evidence="4 7" id="KW-0812">Transmembrane</keyword>
<evidence type="ECO:0000256" key="5">
    <source>
        <dbReference type="ARBA" id="ARBA00022989"/>
    </source>
</evidence>
<evidence type="ECO:0000256" key="4">
    <source>
        <dbReference type="ARBA" id="ARBA00022692"/>
    </source>
</evidence>
<organism evidence="9 10">
    <name type="scientific">Symplocastrum torsivum CPER-KK1</name>
    <dbReference type="NCBI Taxonomy" id="450513"/>
    <lineage>
        <taxon>Bacteria</taxon>
        <taxon>Bacillati</taxon>
        <taxon>Cyanobacteriota</taxon>
        <taxon>Cyanophyceae</taxon>
        <taxon>Oscillatoriophycideae</taxon>
        <taxon>Oscillatoriales</taxon>
        <taxon>Microcoleaceae</taxon>
        <taxon>Symplocastrum</taxon>
    </lineage>
</organism>
<feature type="transmembrane region" description="Helical" evidence="7">
    <location>
        <begin position="231"/>
        <end position="252"/>
    </location>
</feature>
<comment type="subcellular location">
    <subcellularLocation>
        <location evidence="1 7">Cell membrane</location>
        <topology evidence="1 7">Multi-pass membrane protein</topology>
    </subcellularLocation>
</comment>
<feature type="transmembrane region" description="Helical" evidence="7">
    <location>
        <begin position="97"/>
        <end position="119"/>
    </location>
</feature>
<dbReference type="PANTHER" id="PTHR30043:SF1">
    <property type="entry name" value="ABC TRANSPORT SYSTEM PERMEASE PROTEIN P69"/>
    <property type="match status" value="1"/>
</dbReference>
<gene>
    <name evidence="9" type="primary">phnE</name>
    <name evidence="9" type="ORF">KME25_19580</name>
</gene>
<protein>
    <submittedName>
        <fullName evidence="9">Phosphonate ABC transporter, permease protein PhnE</fullName>
    </submittedName>
</protein>
<accession>A0A951PPP4</accession>
<dbReference type="Gene3D" id="1.10.3720.10">
    <property type="entry name" value="MetI-like"/>
    <property type="match status" value="1"/>
</dbReference>
<reference evidence="9" key="1">
    <citation type="submission" date="2021-05" db="EMBL/GenBank/DDBJ databases">
        <authorList>
            <person name="Pietrasiak N."/>
            <person name="Ward R."/>
            <person name="Stajich J.E."/>
            <person name="Kurbessoian T."/>
        </authorList>
    </citation>
    <scope>NUCLEOTIDE SEQUENCE</scope>
    <source>
        <strain evidence="9">CPER-KK1</strain>
    </source>
</reference>
<dbReference type="PANTHER" id="PTHR30043">
    <property type="entry name" value="PHOSPHONATES TRANSPORT SYSTEM PERMEASE PROTEIN"/>
    <property type="match status" value="1"/>
</dbReference>
<evidence type="ECO:0000256" key="7">
    <source>
        <dbReference type="RuleBase" id="RU363032"/>
    </source>
</evidence>
<dbReference type="CDD" id="cd06261">
    <property type="entry name" value="TM_PBP2"/>
    <property type="match status" value="1"/>
</dbReference>
<dbReference type="GO" id="GO:0015416">
    <property type="term" value="F:ABC-type phosphonate transporter activity"/>
    <property type="evidence" value="ECO:0007669"/>
    <property type="project" value="InterPro"/>
</dbReference>
<name>A0A951PPP4_9CYAN</name>
<evidence type="ECO:0000313" key="10">
    <source>
        <dbReference type="Proteomes" id="UP000753908"/>
    </source>
</evidence>
<dbReference type="Pfam" id="PF00528">
    <property type="entry name" value="BPD_transp_1"/>
    <property type="match status" value="1"/>
</dbReference>
<evidence type="ECO:0000256" key="2">
    <source>
        <dbReference type="ARBA" id="ARBA00022448"/>
    </source>
</evidence>
<keyword evidence="5 7" id="KW-1133">Transmembrane helix</keyword>
<dbReference type="Proteomes" id="UP000753908">
    <property type="component" value="Unassembled WGS sequence"/>
</dbReference>